<dbReference type="VEuPathDB" id="FungiDB:CLCR_05534"/>
<gene>
    <name evidence="1" type="ORF">CLCR_05534</name>
</gene>
<organism evidence="1 2">
    <name type="scientific">Cladophialophora carrionii</name>
    <dbReference type="NCBI Taxonomy" id="86049"/>
    <lineage>
        <taxon>Eukaryota</taxon>
        <taxon>Fungi</taxon>
        <taxon>Dikarya</taxon>
        <taxon>Ascomycota</taxon>
        <taxon>Pezizomycotina</taxon>
        <taxon>Eurotiomycetes</taxon>
        <taxon>Chaetothyriomycetidae</taxon>
        <taxon>Chaetothyriales</taxon>
        <taxon>Herpotrichiellaceae</taxon>
        <taxon>Cladophialophora</taxon>
    </lineage>
</organism>
<proteinExistence type="predicted"/>
<evidence type="ECO:0000313" key="1">
    <source>
        <dbReference type="EMBL" id="OCT45379.1"/>
    </source>
</evidence>
<protein>
    <submittedName>
        <fullName evidence="1">Uncharacterized protein</fullName>
    </submittedName>
</protein>
<dbReference type="OrthoDB" id="109543at2759"/>
<dbReference type="EMBL" id="LGRB01000020">
    <property type="protein sequence ID" value="OCT45379.1"/>
    <property type="molecule type" value="Genomic_DNA"/>
</dbReference>
<reference evidence="2" key="1">
    <citation type="submission" date="2015-07" db="EMBL/GenBank/DDBJ databases">
        <authorList>
            <person name="Teixeira M.M."/>
            <person name="Souza R.C."/>
            <person name="Almeida L.G."/>
            <person name="Vicente V.A."/>
            <person name="de Hoog S."/>
            <person name="Bocca A.L."/>
            <person name="de Almeida S.R."/>
            <person name="Vasconcelos A.T."/>
            <person name="Felipe M.S."/>
        </authorList>
    </citation>
    <scope>NUCLEOTIDE SEQUENCE [LARGE SCALE GENOMIC DNA]</scope>
    <source>
        <strain evidence="2">KSF</strain>
    </source>
</reference>
<comment type="caution">
    <text evidence="1">The sequence shown here is derived from an EMBL/GenBank/DDBJ whole genome shotgun (WGS) entry which is preliminary data.</text>
</comment>
<evidence type="ECO:0000313" key="2">
    <source>
        <dbReference type="Proteomes" id="UP000094526"/>
    </source>
</evidence>
<dbReference type="AlphaFoldDB" id="A0A1C1CA78"/>
<dbReference type="VEuPathDB" id="FungiDB:G647_08010"/>
<dbReference type="Proteomes" id="UP000094526">
    <property type="component" value="Unassembled WGS sequence"/>
</dbReference>
<accession>A0A1C1CA78</accession>
<keyword evidence="2" id="KW-1185">Reference proteome</keyword>
<sequence>MGRDQDQWHADLDKITTSLDRLALDTDDEGRSAILDRLKRPTDVFLRKRSWSFSLATPEDRLNALIKGHSNKAVALLSCAHVLSRPTIRSVLATPIELNFDLDNDACAAKYLGLIASVHCINDGAVSPAEAKRARALILMLEKKPSTFLGHARDFFSVADPVLLFDLFPPHTLDSLLTRMAGTFAAQVDALRDRCDWAGAHRAVRELPSMFGISPTLDTLLKSNLRDARAWCLWRPVKHRIYGQDKLSVEHKTELRDVLLLNGPDFVYARHCSALKALLNDARRHRRAYVRHGRFFAWLSTDASMDSRTFLNGVLDFPSGSRVSMAGAVDSFVFLCLRNQVNLNTLRILEEAVALKEARVYKSLSDIFYSSTSPGRTTAVMDLMTTVHASGNHTLVDCLTGYIRDIIQEDLNDLQMRLHVLMEKDDHRNPHPTALRLQALGQTITNVPSLLRTLDHQTQLLLSDWPSTVEIEALFALRAEVVRGRVDSALETQLDQHCLIRLTGRGTLDPDSQAVLVELLWHWQERPHIPRRSLGLATMSSPSLPPSDRRQCLVLIRDMEDDHLRDLDTIISSGTEKACTHLAKLICSRRFRQYHQRGFWKGVLLSMMEQREETLLDHTVAHMDVKTWFQWLGHLREIFDIGNPSANCGQPMLQQELHSWSRLLESRYLEVLSQLENEPKTALLVKSTLKDWRHRRFIRKVLDFFLAGREHDPHHSLLRAIEVLGSHTRNMGARGWAALAALASAD</sequence>
<name>A0A1C1CA78_9EURO</name>